<dbReference type="AlphaFoldDB" id="A0A5M3XC70"/>
<proteinExistence type="predicted"/>
<dbReference type="CDD" id="cd16917">
    <property type="entry name" value="HATPase_UhpB-NarQ-NarX-like"/>
    <property type="match status" value="1"/>
</dbReference>
<feature type="transmembrane region" description="Helical" evidence="11">
    <location>
        <begin position="174"/>
        <end position="193"/>
    </location>
</feature>
<dbReference type="Pfam" id="PF23539">
    <property type="entry name" value="DUF7134"/>
    <property type="match status" value="1"/>
</dbReference>
<keyword evidence="8" id="KW-0902">Two-component regulatory system</keyword>
<organism evidence="15 16">
    <name type="scientific">Acrocarpospora pleiomorpha</name>
    <dbReference type="NCBI Taxonomy" id="90975"/>
    <lineage>
        <taxon>Bacteria</taxon>
        <taxon>Bacillati</taxon>
        <taxon>Actinomycetota</taxon>
        <taxon>Actinomycetes</taxon>
        <taxon>Streptosporangiales</taxon>
        <taxon>Streptosporangiaceae</taxon>
        <taxon>Acrocarpospora</taxon>
    </lineage>
</organism>
<reference evidence="15 16" key="1">
    <citation type="submission" date="2019-10" db="EMBL/GenBank/DDBJ databases">
        <title>Whole genome shotgun sequence of Acrocarpospora pleiomorpha NBRC 16267.</title>
        <authorList>
            <person name="Ichikawa N."/>
            <person name="Kimura A."/>
            <person name="Kitahashi Y."/>
            <person name="Komaki H."/>
            <person name="Oguchi A."/>
        </authorList>
    </citation>
    <scope>NUCLEOTIDE SEQUENCE [LARGE SCALE GENOMIC DNA]</scope>
    <source>
        <strain evidence="15 16">NBRC 16267</strain>
    </source>
</reference>
<feature type="region of interest" description="Disordered" evidence="10">
    <location>
        <begin position="376"/>
        <end position="405"/>
    </location>
</feature>
<keyword evidence="4" id="KW-0808">Transferase</keyword>
<evidence type="ECO:0000256" key="8">
    <source>
        <dbReference type="ARBA" id="ARBA00023012"/>
    </source>
</evidence>
<dbReference type="EMBL" id="BLAF01000010">
    <property type="protein sequence ID" value="GES19267.1"/>
    <property type="molecule type" value="Genomic_DNA"/>
</dbReference>
<protein>
    <recommendedName>
        <fullName evidence="2">histidine kinase</fullName>
        <ecNumber evidence="2">2.7.13.3</ecNumber>
    </recommendedName>
</protein>
<evidence type="ECO:0000259" key="12">
    <source>
        <dbReference type="Pfam" id="PF02518"/>
    </source>
</evidence>
<keyword evidence="5" id="KW-0547">Nucleotide-binding</keyword>
<feature type="domain" description="Signal transduction histidine kinase subgroup 3 dimerisation and phosphoacceptor" evidence="13">
    <location>
        <begin position="223"/>
        <end position="288"/>
    </location>
</feature>
<evidence type="ECO:0000313" key="15">
    <source>
        <dbReference type="EMBL" id="GES19267.1"/>
    </source>
</evidence>
<gene>
    <name evidence="15" type="ORF">Aple_021630</name>
</gene>
<dbReference type="OrthoDB" id="227596at2"/>
<feature type="transmembrane region" description="Helical" evidence="11">
    <location>
        <begin position="107"/>
        <end position="127"/>
    </location>
</feature>
<dbReference type="Proteomes" id="UP000377595">
    <property type="component" value="Unassembled WGS sequence"/>
</dbReference>
<dbReference type="PANTHER" id="PTHR24421">
    <property type="entry name" value="NITRATE/NITRITE SENSOR PROTEIN NARX-RELATED"/>
    <property type="match status" value="1"/>
</dbReference>
<dbReference type="Pfam" id="PF07730">
    <property type="entry name" value="HisKA_3"/>
    <property type="match status" value="1"/>
</dbReference>
<feature type="transmembrane region" description="Helical" evidence="11">
    <location>
        <begin position="82"/>
        <end position="100"/>
    </location>
</feature>
<keyword evidence="11" id="KW-0472">Membrane</keyword>
<feature type="compositionally biased region" description="Low complexity" evidence="10">
    <location>
        <begin position="384"/>
        <end position="397"/>
    </location>
</feature>
<evidence type="ECO:0000256" key="11">
    <source>
        <dbReference type="SAM" id="Phobius"/>
    </source>
</evidence>
<dbReference type="InterPro" id="IPR003594">
    <property type="entry name" value="HATPase_dom"/>
</dbReference>
<feature type="domain" description="Histidine kinase/HSP90-like ATPase" evidence="12">
    <location>
        <begin position="334"/>
        <end position="426"/>
    </location>
</feature>
<keyword evidence="7" id="KW-0067">ATP-binding</keyword>
<evidence type="ECO:0000259" key="14">
    <source>
        <dbReference type="Pfam" id="PF23539"/>
    </source>
</evidence>
<feature type="region of interest" description="Disordered" evidence="10">
    <location>
        <begin position="1"/>
        <end position="23"/>
    </location>
</feature>
<comment type="caution">
    <text evidence="15">The sequence shown here is derived from an EMBL/GenBank/DDBJ whole genome shotgun (WGS) entry which is preliminary data.</text>
</comment>
<keyword evidence="11" id="KW-0812">Transmembrane</keyword>
<dbReference type="GO" id="GO:0046983">
    <property type="term" value="F:protein dimerization activity"/>
    <property type="evidence" value="ECO:0007669"/>
    <property type="project" value="InterPro"/>
</dbReference>
<dbReference type="GO" id="GO:0000155">
    <property type="term" value="F:phosphorelay sensor kinase activity"/>
    <property type="evidence" value="ECO:0007669"/>
    <property type="project" value="InterPro"/>
</dbReference>
<name>A0A5M3XC70_9ACTN</name>
<dbReference type="InterPro" id="IPR036890">
    <property type="entry name" value="HATPase_C_sf"/>
</dbReference>
<dbReference type="SUPFAM" id="SSF55874">
    <property type="entry name" value="ATPase domain of HSP90 chaperone/DNA topoisomerase II/histidine kinase"/>
    <property type="match status" value="1"/>
</dbReference>
<dbReference type="EC" id="2.7.13.3" evidence="2"/>
<dbReference type="GO" id="GO:0016020">
    <property type="term" value="C:membrane"/>
    <property type="evidence" value="ECO:0007669"/>
    <property type="project" value="InterPro"/>
</dbReference>
<evidence type="ECO:0000256" key="10">
    <source>
        <dbReference type="SAM" id="MobiDB-lite"/>
    </source>
</evidence>
<dbReference type="InterPro" id="IPR055558">
    <property type="entry name" value="DUF7134"/>
</dbReference>
<evidence type="ECO:0000313" key="16">
    <source>
        <dbReference type="Proteomes" id="UP000377595"/>
    </source>
</evidence>
<evidence type="ECO:0000256" key="4">
    <source>
        <dbReference type="ARBA" id="ARBA00022679"/>
    </source>
</evidence>
<evidence type="ECO:0000256" key="7">
    <source>
        <dbReference type="ARBA" id="ARBA00022840"/>
    </source>
</evidence>
<comment type="catalytic activity">
    <reaction evidence="1">
        <text>ATP + protein L-histidine = ADP + protein N-phospho-L-histidine.</text>
        <dbReference type="EC" id="2.7.13.3"/>
    </reaction>
</comment>
<evidence type="ECO:0000259" key="13">
    <source>
        <dbReference type="Pfam" id="PF07730"/>
    </source>
</evidence>
<evidence type="ECO:0000256" key="6">
    <source>
        <dbReference type="ARBA" id="ARBA00022777"/>
    </source>
</evidence>
<sequence>MDAMSHPRGTGDTLADRAGSPRSHPVLSRMLRGRHRLRQLDSRRPWLLDTGVVLLVAAFGLPGLIFGDGRVPFGTSGLHDPLPSDVLLVLSVVQILPLWWRRRAPVTVFLVVASALLMQGFAGTLLPSSVSGLVALFNLARHGPLRLLGWAVAASVAGLALLVFVLLEPKLLALFFLTGTVIAATASGLTLRISRMYLTALEDRTQRLETERTQRERLTAAAERARIAREMHDIVGHNLSVMVTLADGAERLAANNGEQSAGALRLLGDTGRQAMGELRRVLGVLREETGDGTESLSPQPGTADLDALIARVRAAGLTLACRTSGDLGSLGEGVQLAVYRIVQEALTNTLKHAGPGSTAEVSVTAAAAEVHVRVADTGPPPALSGPAASLPQDPQDPQDGDIGHGLVGIRQRTALYGGTATLGPRRDRPGWLVDVLLDAAAPPPPRQTLEEPLS</sequence>
<keyword evidence="9" id="KW-0175">Coiled coil</keyword>
<keyword evidence="6 15" id="KW-0418">Kinase</keyword>
<feature type="domain" description="DUF7134" evidence="14">
    <location>
        <begin position="42"/>
        <end position="192"/>
    </location>
</feature>
<accession>A0A5M3XC70</accession>
<feature type="coiled-coil region" evidence="9">
    <location>
        <begin position="198"/>
        <end position="228"/>
    </location>
</feature>
<dbReference type="Pfam" id="PF02518">
    <property type="entry name" value="HATPase_c"/>
    <property type="match status" value="1"/>
</dbReference>
<keyword evidence="16" id="KW-1185">Reference proteome</keyword>
<dbReference type="InterPro" id="IPR050482">
    <property type="entry name" value="Sensor_HK_TwoCompSys"/>
</dbReference>
<dbReference type="Gene3D" id="1.20.5.1930">
    <property type="match status" value="1"/>
</dbReference>
<keyword evidence="11" id="KW-1133">Transmembrane helix</keyword>
<dbReference type="Gene3D" id="3.30.565.10">
    <property type="entry name" value="Histidine kinase-like ATPase, C-terminal domain"/>
    <property type="match status" value="1"/>
</dbReference>
<dbReference type="PANTHER" id="PTHR24421:SF10">
    <property type="entry name" value="NITRATE_NITRITE SENSOR PROTEIN NARQ"/>
    <property type="match status" value="1"/>
</dbReference>
<evidence type="ECO:0000256" key="5">
    <source>
        <dbReference type="ARBA" id="ARBA00022741"/>
    </source>
</evidence>
<evidence type="ECO:0000256" key="2">
    <source>
        <dbReference type="ARBA" id="ARBA00012438"/>
    </source>
</evidence>
<keyword evidence="3" id="KW-0597">Phosphoprotein</keyword>
<feature type="transmembrane region" description="Helical" evidence="11">
    <location>
        <begin position="147"/>
        <end position="167"/>
    </location>
</feature>
<evidence type="ECO:0000256" key="1">
    <source>
        <dbReference type="ARBA" id="ARBA00000085"/>
    </source>
</evidence>
<feature type="transmembrane region" description="Helical" evidence="11">
    <location>
        <begin position="46"/>
        <end position="67"/>
    </location>
</feature>
<evidence type="ECO:0000256" key="3">
    <source>
        <dbReference type="ARBA" id="ARBA00022553"/>
    </source>
</evidence>
<dbReference type="GO" id="GO:0005524">
    <property type="term" value="F:ATP binding"/>
    <property type="evidence" value="ECO:0007669"/>
    <property type="project" value="UniProtKB-KW"/>
</dbReference>
<evidence type="ECO:0000256" key="9">
    <source>
        <dbReference type="SAM" id="Coils"/>
    </source>
</evidence>
<dbReference type="InterPro" id="IPR011712">
    <property type="entry name" value="Sig_transdc_His_kin_sub3_dim/P"/>
</dbReference>